<evidence type="ECO:0000313" key="2">
    <source>
        <dbReference type="Proteomes" id="UP000502415"/>
    </source>
</evidence>
<reference evidence="1 2" key="1">
    <citation type="submission" date="2020-04" db="EMBL/GenBank/DDBJ databases">
        <title>Genome sequencing of novel species.</title>
        <authorList>
            <person name="Heo J."/>
            <person name="Kim S.-J."/>
            <person name="Kim J.-S."/>
            <person name="Hong S.-B."/>
            <person name="Kwon S.-W."/>
        </authorList>
    </citation>
    <scope>NUCLEOTIDE SEQUENCE [LARGE SCALE GENOMIC DNA]</scope>
    <source>
        <strain evidence="1 2">GN2-R2</strain>
    </source>
</reference>
<dbReference type="Proteomes" id="UP000502415">
    <property type="component" value="Chromosome"/>
</dbReference>
<gene>
    <name evidence="1" type="ORF">HH212_14165</name>
</gene>
<accession>A0A7Z2VXP5</accession>
<dbReference type="KEGG" id="mfy:HH212_14165"/>
<dbReference type="RefSeq" id="WP_170203063.1">
    <property type="nucleotide sequence ID" value="NZ_CP051685.1"/>
</dbReference>
<name>A0A7Z2VXP5_9BURK</name>
<keyword evidence="2" id="KW-1185">Reference proteome</keyword>
<sequence length="267" mass="29103">MYNTVPQNQLCVTIDSPLPAGMDLEYTDATLLDLDNDSRFLSFVPVVGNSDPEGLAASRFIDSLGKAAAVWGGYLEMHPGLVARTNNAFRASVTSNLLLRSRGLSPKSTHSGGMLNSENCYAEMAELGLCSNDPEDSVPDPNIPIVDVPGYLPATTPEPVESGHQYFAPQILCDWHILCNQGQEPRDNDRGPNSGTSGKTKTELDQICVDINIREINVCYAIIKAKGRKGEDFYRELDMCKKEANDRMYACFATAEKLTDNGAHPAP</sequence>
<organism evidence="1 2">
    <name type="scientific">Massilia forsythiae</name>
    <dbReference type="NCBI Taxonomy" id="2728020"/>
    <lineage>
        <taxon>Bacteria</taxon>
        <taxon>Pseudomonadati</taxon>
        <taxon>Pseudomonadota</taxon>
        <taxon>Betaproteobacteria</taxon>
        <taxon>Burkholderiales</taxon>
        <taxon>Oxalobacteraceae</taxon>
        <taxon>Telluria group</taxon>
        <taxon>Massilia</taxon>
    </lineage>
</organism>
<protein>
    <submittedName>
        <fullName evidence="1">Uncharacterized protein</fullName>
    </submittedName>
</protein>
<proteinExistence type="predicted"/>
<dbReference type="EMBL" id="CP051685">
    <property type="protein sequence ID" value="QJE01034.1"/>
    <property type="molecule type" value="Genomic_DNA"/>
</dbReference>
<dbReference type="AlphaFoldDB" id="A0A7Z2VXP5"/>
<evidence type="ECO:0000313" key="1">
    <source>
        <dbReference type="EMBL" id="QJE01034.1"/>
    </source>
</evidence>